<dbReference type="Gene3D" id="3.90.180.10">
    <property type="entry name" value="Medium-chain alcohol dehydrogenases, catalytic domain"/>
    <property type="match status" value="1"/>
</dbReference>
<comment type="similarity">
    <text evidence="1">Belongs to the zinc-containing alcohol dehydrogenase family.</text>
</comment>
<name>A0A5N7CMD1_PETAA</name>
<accession>A0A5N7CMD1</accession>
<gene>
    <name evidence="5" type="ORF">BDV23DRAFT_195261</name>
</gene>
<dbReference type="PANTHER" id="PTHR45348:SF7">
    <property type="entry name" value="ZINC BINDING OXIDOREDUCTASE, PUTATIVE-RELATED"/>
    <property type="match status" value="1"/>
</dbReference>
<evidence type="ECO:0000256" key="3">
    <source>
        <dbReference type="ARBA" id="ARBA00023002"/>
    </source>
</evidence>
<feature type="domain" description="Enoyl reductase (ER)" evidence="4">
    <location>
        <begin position="12"/>
        <end position="352"/>
    </location>
</feature>
<dbReference type="InterPro" id="IPR013149">
    <property type="entry name" value="ADH-like_C"/>
</dbReference>
<dbReference type="AlphaFoldDB" id="A0A5N7CMD1"/>
<dbReference type="InterPro" id="IPR036291">
    <property type="entry name" value="NAD(P)-bd_dom_sf"/>
</dbReference>
<evidence type="ECO:0000256" key="2">
    <source>
        <dbReference type="ARBA" id="ARBA00022741"/>
    </source>
</evidence>
<organism evidence="5">
    <name type="scientific">Petromyces alliaceus</name>
    <name type="common">Aspergillus alliaceus</name>
    <dbReference type="NCBI Taxonomy" id="209559"/>
    <lineage>
        <taxon>Eukaryota</taxon>
        <taxon>Fungi</taxon>
        <taxon>Dikarya</taxon>
        <taxon>Ascomycota</taxon>
        <taxon>Pezizomycotina</taxon>
        <taxon>Eurotiomycetes</taxon>
        <taxon>Eurotiomycetidae</taxon>
        <taxon>Eurotiales</taxon>
        <taxon>Aspergillaceae</taxon>
        <taxon>Aspergillus</taxon>
        <taxon>Aspergillus subgen. Circumdati</taxon>
    </lineage>
</organism>
<dbReference type="Gene3D" id="3.40.50.720">
    <property type="entry name" value="NAD(P)-binding Rossmann-like Domain"/>
    <property type="match status" value="1"/>
</dbReference>
<dbReference type="CDD" id="cd08249">
    <property type="entry name" value="enoyl_reductase_like"/>
    <property type="match status" value="1"/>
</dbReference>
<proteinExistence type="inferred from homology"/>
<dbReference type="InterPro" id="IPR011032">
    <property type="entry name" value="GroES-like_sf"/>
</dbReference>
<dbReference type="SMART" id="SM00829">
    <property type="entry name" value="PKS_ER"/>
    <property type="match status" value="1"/>
</dbReference>
<dbReference type="Pfam" id="PF08240">
    <property type="entry name" value="ADH_N"/>
    <property type="match status" value="1"/>
</dbReference>
<evidence type="ECO:0000256" key="1">
    <source>
        <dbReference type="ARBA" id="ARBA00008072"/>
    </source>
</evidence>
<dbReference type="OrthoDB" id="9992527at2759"/>
<dbReference type="GO" id="GO:0000166">
    <property type="term" value="F:nucleotide binding"/>
    <property type="evidence" value="ECO:0007669"/>
    <property type="project" value="UniProtKB-KW"/>
</dbReference>
<sequence>MKALVTTRNILGRILNLSLGKSIGQGAEVKDVPTPAISDLEILVKVHAVALNPTDFKHIDIISPRNSICGCDYAGTVVEVGKNAKGGWKVGDRVAGCVHGGLYPDRGSFAEFLKVDSDLAWRIPEGISDEAAATYGISAVTAMLALHHRLGVRDGAGPPKERPSVLIYAASTSVGLYALQLASRAGYTVVATASPRSFDLVREYGADRVFDYRSETAIRDITATFPDIRFALDCFSEGQSSDFCAKVIGTNGGKVITLLDTGKSKVPGVECELIFAYTLFGRPFAWLPPVGPSRPAIPSHREALVEFYKDLPTYLPHLKPPPVTLIDGGFDGIQKGLEKLRRGQVSGGKLVVKL</sequence>
<dbReference type="PANTHER" id="PTHR45348">
    <property type="entry name" value="HYPOTHETICAL OXIDOREDUCTASE (EUROFUNG)"/>
    <property type="match status" value="1"/>
</dbReference>
<keyword evidence="2" id="KW-0547">Nucleotide-binding</keyword>
<keyword evidence="3" id="KW-0560">Oxidoreductase</keyword>
<dbReference type="SUPFAM" id="SSF50129">
    <property type="entry name" value="GroES-like"/>
    <property type="match status" value="1"/>
</dbReference>
<protein>
    <submittedName>
        <fullName evidence="5">Chaperonin 10-like protein</fullName>
    </submittedName>
</protein>
<evidence type="ECO:0000313" key="5">
    <source>
        <dbReference type="EMBL" id="KAE8394967.1"/>
    </source>
</evidence>
<dbReference type="SUPFAM" id="SSF51735">
    <property type="entry name" value="NAD(P)-binding Rossmann-fold domains"/>
    <property type="match status" value="1"/>
</dbReference>
<reference evidence="5" key="1">
    <citation type="submission" date="2019-04" db="EMBL/GenBank/DDBJ databases">
        <title>Friends and foes A comparative genomics studyof 23 Aspergillus species from section Flavi.</title>
        <authorList>
            <consortium name="DOE Joint Genome Institute"/>
            <person name="Kjaerbolling I."/>
            <person name="Vesth T."/>
            <person name="Frisvad J.C."/>
            <person name="Nybo J.L."/>
            <person name="Theobald S."/>
            <person name="Kildgaard S."/>
            <person name="Isbrandt T."/>
            <person name="Kuo A."/>
            <person name="Sato A."/>
            <person name="Lyhne E.K."/>
            <person name="Kogle M.E."/>
            <person name="Wiebenga A."/>
            <person name="Kun R.S."/>
            <person name="Lubbers R.J."/>
            <person name="Makela M.R."/>
            <person name="Barry K."/>
            <person name="Chovatia M."/>
            <person name="Clum A."/>
            <person name="Daum C."/>
            <person name="Haridas S."/>
            <person name="He G."/>
            <person name="LaButti K."/>
            <person name="Lipzen A."/>
            <person name="Mondo S."/>
            <person name="Riley R."/>
            <person name="Salamov A."/>
            <person name="Simmons B.A."/>
            <person name="Magnuson J.K."/>
            <person name="Henrissat B."/>
            <person name="Mortensen U.H."/>
            <person name="Larsen T.O."/>
            <person name="Devries R.P."/>
            <person name="Grigoriev I.V."/>
            <person name="Machida M."/>
            <person name="Baker S.E."/>
            <person name="Andersen M.R."/>
        </authorList>
    </citation>
    <scope>NUCLEOTIDE SEQUENCE [LARGE SCALE GENOMIC DNA]</scope>
    <source>
        <strain evidence="5">IBT 14317</strain>
    </source>
</reference>
<evidence type="ECO:0000259" key="4">
    <source>
        <dbReference type="SMART" id="SM00829"/>
    </source>
</evidence>
<dbReference type="InterPro" id="IPR047122">
    <property type="entry name" value="Trans-enoyl_RdTase-like"/>
</dbReference>
<dbReference type="InterPro" id="IPR013154">
    <property type="entry name" value="ADH-like_N"/>
</dbReference>
<dbReference type="Pfam" id="PF00107">
    <property type="entry name" value="ADH_zinc_N"/>
    <property type="match status" value="1"/>
</dbReference>
<dbReference type="GO" id="GO:0016651">
    <property type="term" value="F:oxidoreductase activity, acting on NAD(P)H"/>
    <property type="evidence" value="ECO:0007669"/>
    <property type="project" value="InterPro"/>
</dbReference>
<dbReference type="Proteomes" id="UP000326877">
    <property type="component" value="Unassembled WGS sequence"/>
</dbReference>
<dbReference type="EMBL" id="ML735220">
    <property type="protein sequence ID" value="KAE8394967.1"/>
    <property type="molecule type" value="Genomic_DNA"/>
</dbReference>
<dbReference type="InterPro" id="IPR020843">
    <property type="entry name" value="ER"/>
</dbReference>